<keyword evidence="1" id="KW-0472">Membrane</keyword>
<dbReference type="InParanoid" id="A0A2K1XQ43"/>
<dbReference type="AlphaFoldDB" id="A0A2K1XQ43"/>
<protein>
    <submittedName>
        <fullName evidence="2">Uncharacterized protein</fullName>
    </submittedName>
</protein>
<name>A0A2K1XQ43_POPTR</name>
<keyword evidence="1" id="KW-1133">Transmembrane helix</keyword>
<reference evidence="2 3" key="1">
    <citation type="journal article" date="2006" name="Science">
        <title>The genome of black cottonwood, Populus trichocarpa (Torr. &amp; Gray).</title>
        <authorList>
            <person name="Tuskan G.A."/>
            <person name="Difazio S."/>
            <person name="Jansson S."/>
            <person name="Bohlmann J."/>
            <person name="Grigoriev I."/>
            <person name="Hellsten U."/>
            <person name="Putnam N."/>
            <person name="Ralph S."/>
            <person name="Rombauts S."/>
            <person name="Salamov A."/>
            <person name="Schein J."/>
            <person name="Sterck L."/>
            <person name="Aerts A."/>
            <person name="Bhalerao R.R."/>
            <person name="Bhalerao R.P."/>
            <person name="Blaudez D."/>
            <person name="Boerjan W."/>
            <person name="Brun A."/>
            <person name="Brunner A."/>
            <person name="Busov V."/>
            <person name="Campbell M."/>
            <person name="Carlson J."/>
            <person name="Chalot M."/>
            <person name="Chapman J."/>
            <person name="Chen G.L."/>
            <person name="Cooper D."/>
            <person name="Coutinho P.M."/>
            <person name="Couturier J."/>
            <person name="Covert S."/>
            <person name="Cronk Q."/>
            <person name="Cunningham R."/>
            <person name="Davis J."/>
            <person name="Degroeve S."/>
            <person name="Dejardin A."/>
            <person name="Depamphilis C."/>
            <person name="Detter J."/>
            <person name="Dirks B."/>
            <person name="Dubchak I."/>
            <person name="Duplessis S."/>
            <person name="Ehlting J."/>
            <person name="Ellis B."/>
            <person name="Gendler K."/>
            <person name="Goodstein D."/>
            <person name="Gribskov M."/>
            <person name="Grimwood J."/>
            <person name="Groover A."/>
            <person name="Gunter L."/>
            <person name="Hamberger B."/>
            <person name="Heinze B."/>
            <person name="Helariutta Y."/>
            <person name="Henrissat B."/>
            <person name="Holligan D."/>
            <person name="Holt R."/>
            <person name="Huang W."/>
            <person name="Islam-Faridi N."/>
            <person name="Jones S."/>
            <person name="Jones-Rhoades M."/>
            <person name="Jorgensen R."/>
            <person name="Joshi C."/>
            <person name="Kangasjarvi J."/>
            <person name="Karlsson J."/>
            <person name="Kelleher C."/>
            <person name="Kirkpatrick R."/>
            <person name="Kirst M."/>
            <person name="Kohler A."/>
            <person name="Kalluri U."/>
            <person name="Larimer F."/>
            <person name="Leebens-Mack J."/>
            <person name="Leple J.C."/>
            <person name="Locascio P."/>
            <person name="Lou Y."/>
            <person name="Lucas S."/>
            <person name="Martin F."/>
            <person name="Montanini B."/>
            <person name="Napoli C."/>
            <person name="Nelson D.R."/>
            <person name="Nelson C."/>
            <person name="Nieminen K."/>
            <person name="Nilsson O."/>
            <person name="Pereda V."/>
            <person name="Peter G."/>
            <person name="Philippe R."/>
            <person name="Pilate G."/>
            <person name="Poliakov A."/>
            <person name="Razumovskaya J."/>
            <person name="Richardson P."/>
            <person name="Rinaldi C."/>
            <person name="Ritland K."/>
            <person name="Rouze P."/>
            <person name="Ryaboy D."/>
            <person name="Schmutz J."/>
            <person name="Schrader J."/>
            <person name="Segerman B."/>
            <person name="Shin H."/>
            <person name="Siddiqui A."/>
            <person name="Sterky F."/>
            <person name="Terry A."/>
            <person name="Tsai C.J."/>
            <person name="Uberbacher E."/>
            <person name="Unneberg P."/>
            <person name="Vahala J."/>
            <person name="Wall K."/>
            <person name="Wessler S."/>
            <person name="Yang G."/>
            <person name="Yin T."/>
            <person name="Douglas C."/>
            <person name="Marra M."/>
            <person name="Sandberg G."/>
            <person name="Van de Peer Y."/>
            <person name="Rokhsar D."/>
        </authorList>
    </citation>
    <scope>NUCLEOTIDE SEQUENCE [LARGE SCALE GENOMIC DNA]</scope>
    <source>
        <strain evidence="3">cv. Nisqually</strain>
    </source>
</reference>
<dbReference type="EMBL" id="CM009303">
    <property type="protein sequence ID" value="PNT02903.1"/>
    <property type="molecule type" value="Genomic_DNA"/>
</dbReference>
<keyword evidence="3" id="KW-1185">Reference proteome</keyword>
<proteinExistence type="predicted"/>
<gene>
    <name evidence="2" type="ORF">POPTR_014G039400</name>
</gene>
<accession>A0A2K1XQ43</accession>
<feature type="transmembrane region" description="Helical" evidence="1">
    <location>
        <begin position="12"/>
        <end position="31"/>
    </location>
</feature>
<organism evidence="2 3">
    <name type="scientific">Populus trichocarpa</name>
    <name type="common">Western balsam poplar</name>
    <name type="synonym">Populus balsamifera subsp. trichocarpa</name>
    <dbReference type="NCBI Taxonomy" id="3694"/>
    <lineage>
        <taxon>Eukaryota</taxon>
        <taxon>Viridiplantae</taxon>
        <taxon>Streptophyta</taxon>
        <taxon>Embryophyta</taxon>
        <taxon>Tracheophyta</taxon>
        <taxon>Spermatophyta</taxon>
        <taxon>Magnoliopsida</taxon>
        <taxon>eudicotyledons</taxon>
        <taxon>Gunneridae</taxon>
        <taxon>Pentapetalae</taxon>
        <taxon>rosids</taxon>
        <taxon>fabids</taxon>
        <taxon>Malpighiales</taxon>
        <taxon>Salicaceae</taxon>
        <taxon>Saliceae</taxon>
        <taxon>Populus</taxon>
    </lineage>
</organism>
<sequence length="82" mass="9778">MSSSPNLSSTVLRKLGVVCLCFLQWLLVTFYQLQINFTNNTFWLIVFSTRLHKEFLKMPFHFRSKRVFVKLCLFILVSSYIH</sequence>
<evidence type="ECO:0000313" key="3">
    <source>
        <dbReference type="Proteomes" id="UP000006729"/>
    </source>
</evidence>
<evidence type="ECO:0000256" key="1">
    <source>
        <dbReference type="SAM" id="Phobius"/>
    </source>
</evidence>
<keyword evidence="1" id="KW-0812">Transmembrane</keyword>
<evidence type="ECO:0000313" key="2">
    <source>
        <dbReference type="EMBL" id="PNT02903.1"/>
    </source>
</evidence>
<dbReference type="Proteomes" id="UP000006729">
    <property type="component" value="Chromosome 14"/>
</dbReference>